<gene>
    <name evidence="2" type="ORF">OSB1V03_LOCUS20</name>
</gene>
<dbReference type="EMBL" id="CAJPIZ010000004">
    <property type="protein sequence ID" value="CAG2099949.1"/>
    <property type="molecule type" value="Genomic_DNA"/>
</dbReference>
<evidence type="ECO:0000256" key="1">
    <source>
        <dbReference type="SAM" id="MobiDB-lite"/>
    </source>
</evidence>
<protein>
    <submittedName>
        <fullName evidence="2">Uncharacterized protein</fullName>
    </submittedName>
</protein>
<organism evidence="2">
    <name type="scientific">Medioppia subpectinata</name>
    <dbReference type="NCBI Taxonomy" id="1979941"/>
    <lineage>
        <taxon>Eukaryota</taxon>
        <taxon>Metazoa</taxon>
        <taxon>Ecdysozoa</taxon>
        <taxon>Arthropoda</taxon>
        <taxon>Chelicerata</taxon>
        <taxon>Arachnida</taxon>
        <taxon>Acari</taxon>
        <taxon>Acariformes</taxon>
        <taxon>Sarcoptiformes</taxon>
        <taxon>Oribatida</taxon>
        <taxon>Brachypylina</taxon>
        <taxon>Oppioidea</taxon>
        <taxon>Oppiidae</taxon>
        <taxon>Medioppia</taxon>
    </lineage>
</organism>
<feature type="region of interest" description="Disordered" evidence="1">
    <location>
        <begin position="1"/>
        <end position="44"/>
    </location>
</feature>
<keyword evidence="3" id="KW-1185">Reference proteome</keyword>
<feature type="non-terminal residue" evidence="2">
    <location>
        <position position="1"/>
    </location>
</feature>
<dbReference type="OrthoDB" id="6534714at2759"/>
<proteinExistence type="predicted"/>
<reference evidence="2" key="1">
    <citation type="submission" date="2020-11" db="EMBL/GenBank/DDBJ databases">
        <authorList>
            <person name="Tran Van P."/>
        </authorList>
    </citation>
    <scope>NUCLEOTIDE SEQUENCE</scope>
</reference>
<dbReference type="EMBL" id="OC854579">
    <property type="protein sequence ID" value="CAD7619519.1"/>
    <property type="molecule type" value="Genomic_DNA"/>
</dbReference>
<evidence type="ECO:0000313" key="2">
    <source>
        <dbReference type="EMBL" id="CAD7619519.1"/>
    </source>
</evidence>
<dbReference type="AlphaFoldDB" id="A0A7R9PTN6"/>
<accession>A0A7R9PTN6</accession>
<name>A0A7R9PTN6_9ACAR</name>
<sequence>SRRESSDRRKDTKSSNIETKTDFNSKYCSKREPKEQKTTQRFETESRMTHDLTFGSVLGDYCLALSPMEGTVESSVVLKRKLDSELSSREDRSHETIDEMIKECVEDLMSAIVGTKLGDNSLMDDMSDEFWDDLDITSGDTDVKSASVEELTTTSAESELSFKQRFELLLTQMSAKREEQTIDVSDMAAKLMSHLDSINDAIIGLNERFTQSFDPKI</sequence>
<evidence type="ECO:0000313" key="3">
    <source>
        <dbReference type="Proteomes" id="UP000759131"/>
    </source>
</evidence>
<dbReference type="Proteomes" id="UP000759131">
    <property type="component" value="Unassembled WGS sequence"/>
</dbReference>